<keyword evidence="3" id="KW-1185">Reference proteome</keyword>
<name>A0A452XHW7_AEGTS</name>
<reference evidence="2" key="3">
    <citation type="journal article" date="2017" name="Nature">
        <title>Genome sequence of the progenitor of the wheat D genome Aegilops tauschii.</title>
        <authorList>
            <person name="Luo M.C."/>
            <person name="Gu Y.Q."/>
            <person name="Puiu D."/>
            <person name="Wang H."/>
            <person name="Twardziok S.O."/>
            <person name="Deal K.R."/>
            <person name="Huo N."/>
            <person name="Zhu T."/>
            <person name="Wang L."/>
            <person name="Wang Y."/>
            <person name="McGuire P.E."/>
            <person name="Liu S."/>
            <person name="Long H."/>
            <person name="Ramasamy R.K."/>
            <person name="Rodriguez J.C."/>
            <person name="Van S.L."/>
            <person name="Yuan L."/>
            <person name="Wang Z."/>
            <person name="Xia Z."/>
            <person name="Xiao L."/>
            <person name="Anderson O.D."/>
            <person name="Ouyang S."/>
            <person name="Liang Y."/>
            <person name="Zimin A.V."/>
            <person name="Pertea G."/>
            <person name="Qi P."/>
            <person name="Bennetzen J.L."/>
            <person name="Dai X."/>
            <person name="Dawson M.W."/>
            <person name="Muller H.G."/>
            <person name="Kugler K."/>
            <person name="Rivarola-Duarte L."/>
            <person name="Spannagl M."/>
            <person name="Mayer K.F.X."/>
            <person name="Lu F.H."/>
            <person name="Bevan M.W."/>
            <person name="Leroy P."/>
            <person name="Li P."/>
            <person name="You F.M."/>
            <person name="Sun Q."/>
            <person name="Liu Z."/>
            <person name="Lyons E."/>
            <person name="Wicker T."/>
            <person name="Salzberg S.L."/>
            <person name="Devos K.M."/>
            <person name="Dvorak J."/>
        </authorList>
    </citation>
    <scope>NUCLEOTIDE SEQUENCE [LARGE SCALE GENOMIC DNA]</scope>
    <source>
        <strain evidence="2">cv. AL8/78</strain>
    </source>
</reference>
<dbReference type="EnsemblPlants" id="AET1Gv20002200.2">
    <property type="protein sequence ID" value="AET1Gv20002200.2"/>
    <property type="gene ID" value="AET1Gv20002200"/>
</dbReference>
<evidence type="ECO:0000313" key="2">
    <source>
        <dbReference type="EnsemblPlants" id="AET1Gv20002200.2"/>
    </source>
</evidence>
<sequence>MRGLYDTTSSSLKAALDAMFLKHGLSIHRMRGQGYDGASNMRGEFHGLQRRVLDENPYAFYIHCFAHQLQLVVVVVAKCCPSVMDFFSYTSMIVNSVNGSCKRHDQLAQAQHDDLVQKLESGEIFTGRGRNQQTNLTRPGDTRWGSHHKTLCRLHLMWYAVLEVLENMSDDATNTSQKTTTRGLIRHMESFEFVFILHLMMKLLGKTNDLSQCLQKKNQNIVRAMGLIQTTLQKLNEMRHQVWDELFEEVNAFCLKHNIIIPNMTETLAIGGRSRGRGGQMVTHLHYFHHEVLNVVLDQIIVEFNNRFAEKSTQLLRCIACLEPGNSFANFDINKLVELAQIYGADFSEYECRVLRDQLETFVTEARADTEFLSCIDLGQLAIKMVQTDRHTHFRW</sequence>
<dbReference type="Gramene" id="AET1Gv20002200.2">
    <property type="protein sequence ID" value="AET1Gv20002200.2"/>
    <property type="gene ID" value="AET1Gv20002200"/>
</dbReference>
<dbReference type="STRING" id="200361.A0A452XHW7"/>
<reference evidence="3" key="2">
    <citation type="journal article" date="2017" name="Nat. Plants">
        <title>The Aegilops tauschii genome reveals multiple impacts of transposons.</title>
        <authorList>
            <person name="Zhao G."/>
            <person name="Zou C."/>
            <person name="Li K."/>
            <person name="Wang K."/>
            <person name="Li T."/>
            <person name="Gao L."/>
            <person name="Zhang X."/>
            <person name="Wang H."/>
            <person name="Yang Z."/>
            <person name="Liu X."/>
            <person name="Jiang W."/>
            <person name="Mao L."/>
            <person name="Kong X."/>
            <person name="Jiao Y."/>
            <person name="Jia J."/>
        </authorList>
    </citation>
    <scope>NUCLEOTIDE SEQUENCE [LARGE SCALE GENOMIC DNA]</scope>
    <source>
        <strain evidence="3">cv. AL8/78</strain>
    </source>
</reference>
<reference evidence="2" key="4">
    <citation type="submission" date="2019-03" db="UniProtKB">
        <authorList>
            <consortium name="EnsemblPlants"/>
        </authorList>
    </citation>
    <scope>IDENTIFICATION</scope>
</reference>
<feature type="domain" description="DUF4371" evidence="1">
    <location>
        <begin position="6"/>
        <end position="47"/>
    </location>
</feature>
<dbReference type="Pfam" id="PF14291">
    <property type="entry name" value="DUF4371"/>
    <property type="match status" value="1"/>
</dbReference>
<accession>A0A452XHW7</accession>
<evidence type="ECO:0000313" key="3">
    <source>
        <dbReference type="Proteomes" id="UP000015105"/>
    </source>
</evidence>
<dbReference type="SUPFAM" id="SSF53098">
    <property type="entry name" value="Ribonuclease H-like"/>
    <property type="match status" value="1"/>
</dbReference>
<dbReference type="InterPro" id="IPR025398">
    <property type="entry name" value="DUF4371"/>
</dbReference>
<evidence type="ECO:0000259" key="1">
    <source>
        <dbReference type="Pfam" id="PF14291"/>
    </source>
</evidence>
<dbReference type="Proteomes" id="UP000015105">
    <property type="component" value="Chromosome 1D"/>
</dbReference>
<protein>
    <recommendedName>
        <fullName evidence="1">DUF4371 domain-containing protein</fullName>
    </recommendedName>
</protein>
<proteinExistence type="predicted"/>
<reference evidence="3" key="1">
    <citation type="journal article" date="2014" name="Science">
        <title>Ancient hybridizations among the ancestral genomes of bread wheat.</title>
        <authorList>
            <consortium name="International Wheat Genome Sequencing Consortium,"/>
            <person name="Marcussen T."/>
            <person name="Sandve S.R."/>
            <person name="Heier L."/>
            <person name="Spannagl M."/>
            <person name="Pfeifer M."/>
            <person name="Jakobsen K.S."/>
            <person name="Wulff B.B."/>
            <person name="Steuernagel B."/>
            <person name="Mayer K.F."/>
            <person name="Olsen O.A."/>
        </authorList>
    </citation>
    <scope>NUCLEOTIDE SEQUENCE [LARGE SCALE GENOMIC DNA]</scope>
    <source>
        <strain evidence="3">cv. AL8/78</strain>
    </source>
</reference>
<organism evidence="2 3">
    <name type="scientific">Aegilops tauschii subsp. strangulata</name>
    <name type="common">Goatgrass</name>
    <dbReference type="NCBI Taxonomy" id="200361"/>
    <lineage>
        <taxon>Eukaryota</taxon>
        <taxon>Viridiplantae</taxon>
        <taxon>Streptophyta</taxon>
        <taxon>Embryophyta</taxon>
        <taxon>Tracheophyta</taxon>
        <taxon>Spermatophyta</taxon>
        <taxon>Magnoliopsida</taxon>
        <taxon>Liliopsida</taxon>
        <taxon>Poales</taxon>
        <taxon>Poaceae</taxon>
        <taxon>BOP clade</taxon>
        <taxon>Pooideae</taxon>
        <taxon>Triticodae</taxon>
        <taxon>Triticeae</taxon>
        <taxon>Triticinae</taxon>
        <taxon>Aegilops</taxon>
    </lineage>
</organism>
<dbReference type="InterPro" id="IPR012337">
    <property type="entry name" value="RNaseH-like_sf"/>
</dbReference>
<dbReference type="InterPro" id="IPR055298">
    <property type="entry name" value="AtLOH3-like"/>
</dbReference>
<dbReference type="AlphaFoldDB" id="A0A452XHW7"/>
<dbReference type="PANTHER" id="PTHR11697">
    <property type="entry name" value="GENERAL TRANSCRIPTION FACTOR 2-RELATED ZINC FINGER PROTEIN"/>
    <property type="match status" value="1"/>
</dbReference>
<reference evidence="2" key="5">
    <citation type="journal article" date="2021" name="G3 (Bethesda)">
        <title>Aegilops tauschii genome assembly Aet v5.0 features greater sequence contiguity and improved annotation.</title>
        <authorList>
            <person name="Wang L."/>
            <person name="Zhu T."/>
            <person name="Rodriguez J.C."/>
            <person name="Deal K.R."/>
            <person name="Dubcovsky J."/>
            <person name="McGuire P.E."/>
            <person name="Lux T."/>
            <person name="Spannagl M."/>
            <person name="Mayer K.F.X."/>
            <person name="Baldrich P."/>
            <person name="Meyers B.C."/>
            <person name="Huo N."/>
            <person name="Gu Y.Q."/>
            <person name="Zhou H."/>
            <person name="Devos K.M."/>
            <person name="Bennetzen J.L."/>
            <person name="Unver T."/>
            <person name="Budak H."/>
            <person name="Gulick P.J."/>
            <person name="Galiba G."/>
            <person name="Kalapos B."/>
            <person name="Nelson D.R."/>
            <person name="Li P."/>
            <person name="You F.M."/>
            <person name="Luo M.C."/>
            <person name="Dvorak J."/>
        </authorList>
    </citation>
    <scope>NUCLEOTIDE SEQUENCE [LARGE SCALE GENOMIC DNA]</scope>
    <source>
        <strain evidence="2">cv. AL8/78</strain>
    </source>
</reference>
<dbReference type="PANTHER" id="PTHR11697:SF230">
    <property type="entry name" value="ZINC FINGER, MYM DOMAIN CONTAINING 1"/>
    <property type="match status" value="1"/>
</dbReference>